<evidence type="ECO:0000256" key="1">
    <source>
        <dbReference type="SAM" id="Phobius"/>
    </source>
</evidence>
<keyword evidence="1" id="KW-0812">Transmembrane</keyword>
<dbReference type="HOGENOM" id="CLU_2878457_0_0_7"/>
<dbReference type="OrthoDB" id="5421703at2"/>
<keyword evidence="3" id="KW-1185">Reference proteome</keyword>
<name>C0QCS1_DESAH</name>
<protein>
    <submittedName>
        <fullName evidence="2">Uncharacterized protein</fullName>
    </submittedName>
</protein>
<dbReference type="eggNOG" id="ENOG5033P6G">
    <property type="taxonomic scope" value="Bacteria"/>
</dbReference>
<organism evidence="2 3">
    <name type="scientific">Desulforapulum autotrophicum (strain ATCC 43914 / DSM 3382 / VKM B-1955 / HRM2)</name>
    <name type="common">Desulfobacterium autotrophicum</name>
    <dbReference type="NCBI Taxonomy" id="177437"/>
    <lineage>
        <taxon>Bacteria</taxon>
        <taxon>Pseudomonadati</taxon>
        <taxon>Thermodesulfobacteriota</taxon>
        <taxon>Desulfobacteria</taxon>
        <taxon>Desulfobacterales</taxon>
        <taxon>Desulfobacteraceae</taxon>
        <taxon>Desulforapulum</taxon>
    </lineage>
</organism>
<evidence type="ECO:0000313" key="2">
    <source>
        <dbReference type="EMBL" id="ACN15148.1"/>
    </source>
</evidence>
<feature type="transmembrane region" description="Helical" evidence="1">
    <location>
        <begin position="7"/>
        <end position="27"/>
    </location>
</feature>
<evidence type="ECO:0000313" key="3">
    <source>
        <dbReference type="Proteomes" id="UP000000442"/>
    </source>
</evidence>
<dbReference type="KEGG" id="dat:HRM2_20490"/>
<dbReference type="STRING" id="177437.HRM2_20490"/>
<dbReference type="AlphaFoldDB" id="C0QCS1"/>
<reference evidence="2 3" key="1">
    <citation type="journal article" date="2009" name="Environ. Microbiol.">
        <title>Genome sequence of Desulfobacterium autotrophicum HRM2, a marine sulfate reducer oxidizing organic carbon completely to carbon dioxide.</title>
        <authorList>
            <person name="Strittmatter A.W."/>
            <person name="Liesegang H."/>
            <person name="Rabus R."/>
            <person name="Decker I."/>
            <person name="Amann J."/>
            <person name="Andres S."/>
            <person name="Henne A."/>
            <person name="Fricke W.F."/>
            <person name="Martinez-Arias R."/>
            <person name="Bartels D."/>
            <person name="Goesmann A."/>
            <person name="Krause L."/>
            <person name="Puehler A."/>
            <person name="Klenk H.P."/>
            <person name="Richter M."/>
            <person name="Schuler M."/>
            <person name="Gloeckner F.O."/>
            <person name="Meyerdierks A."/>
            <person name="Gottschalk G."/>
            <person name="Amann R."/>
        </authorList>
    </citation>
    <scope>NUCLEOTIDE SEQUENCE [LARGE SCALE GENOMIC DNA]</scope>
    <source>
        <strain evidence="3">ATCC 43914 / DSM 3382 / HRM2</strain>
    </source>
</reference>
<feature type="transmembrane region" description="Helical" evidence="1">
    <location>
        <begin position="39"/>
        <end position="58"/>
    </location>
</feature>
<dbReference type="RefSeq" id="WP_015903926.1">
    <property type="nucleotide sequence ID" value="NC_012108.1"/>
</dbReference>
<sequence>MKKRVVLRFVGIGALHIFLYLWFVPFVVYPRFGDSGLKMTVAVAVMISIALILTLFLCKNNDD</sequence>
<keyword evidence="1" id="KW-0472">Membrane</keyword>
<dbReference type="Proteomes" id="UP000000442">
    <property type="component" value="Chromosome"/>
</dbReference>
<keyword evidence="1" id="KW-1133">Transmembrane helix</keyword>
<proteinExistence type="predicted"/>
<gene>
    <name evidence="2" type="ordered locus">HRM2_20490</name>
</gene>
<dbReference type="EMBL" id="CP001087">
    <property type="protein sequence ID" value="ACN15148.1"/>
    <property type="molecule type" value="Genomic_DNA"/>
</dbReference>
<accession>C0QCS1</accession>